<gene>
    <name evidence="11" type="ORF">NM125_09570</name>
</gene>
<dbReference type="GO" id="GO:0005615">
    <property type="term" value="C:extracellular space"/>
    <property type="evidence" value="ECO:0007669"/>
    <property type="project" value="TreeGrafter"/>
</dbReference>
<evidence type="ECO:0000259" key="10">
    <source>
        <dbReference type="PROSITE" id="PS52035"/>
    </source>
</evidence>
<dbReference type="SUPFAM" id="SSF53187">
    <property type="entry name" value="Zn-dependent exopeptidases"/>
    <property type="match status" value="1"/>
</dbReference>
<evidence type="ECO:0000256" key="4">
    <source>
        <dbReference type="ARBA" id="ARBA00022801"/>
    </source>
</evidence>
<evidence type="ECO:0000256" key="9">
    <source>
        <dbReference type="SAM" id="MobiDB-lite"/>
    </source>
</evidence>
<comment type="cofactor">
    <cofactor evidence="1">
        <name>Zn(2+)</name>
        <dbReference type="ChEBI" id="CHEBI:29105"/>
    </cofactor>
</comment>
<dbReference type="Gene3D" id="3.40.630.10">
    <property type="entry name" value="Zn peptidases"/>
    <property type="match status" value="1"/>
</dbReference>
<keyword evidence="4" id="KW-0378">Hydrolase</keyword>
<dbReference type="SMART" id="SM00631">
    <property type="entry name" value="Zn_pept"/>
    <property type="match status" value="1"/>
</dbReference>
<accession>A0A9X2RE83</accession>
<reference evidence="11" key="1">
    <citation type="submission" date="2022-06" db="EMBL/GenBank/DDBJ databases">
        <title>Gracilimonas sp. CAU 1638 isolated from sea sediment.</title>
        <authorList>
            <person name="Kim W."/>
        </authorList>
    </citation>
    <scope>NUCLEOTIDE SEQUENCE</scope>
    <source>
        <strain evidence="11">CAU 1638</strain>
    </source>
</reference>
<dbReference type="Pfam" id="PF00246">
    <property type="entry name" value="Peptidase_M14"/>
    <property type="match status" value="1"/>
</dbReference>
<dbReference type="InterPro" id="IPR000834">
    <property type="entry name" value="Peptidase_M14"/>
</dbReference>
<evidence type="ECO:0000256" key="6">
    <source>
        <dbReference type="ARBA" id="ARBA00023049"/>
    </source>
</evidence>
<feature type="coiled-coil region" evidence="8">
    <location>
        <begin position="25"/>
        <end position="59"/>
    </location>
</feature>
<dbReference type="GO" id="GO:0006508">
    <property type="term" value="P:proteolysis"/>
    <property type="evidence" value="ECO:0007669"/>
    <property type="project" value="UniProtKB-KW"/>
</dbReference>
<feature type="region of interest" description="Disordered" evidence="9">
    <location>
        <begin position="145"/>
        <end position="164"/>
    </location>
</feature>
<dbReference type="AlphaFoldDB" id="A0A9X2RE83"/>
<dbReference type="GO" id="GO:0004181">
    <property type="term" value="F:metallocarboxypeptidase activity"/>
    <property type="evidence" value="ECO:0007669"/>
    <property type="project" value="InterPro"/>
</dbReference>
<dbReference type="PANTHER" id="PTHR11705:SF143">
    <property type="entry name" value="SLL0236 PROTEIN"/>
    <property type="match status" value="1"/>
</dbReference>
<dbReference type="RefSeq" id="WP_255134683.1">
    <property type="nucleotide sequence ID" value="NZ_JANDBC010000001.1"/>
</dbReference>
<dbReference type="GO" id="GO:0008270">
    <property type="term" value="F:zinc ion binding"/>
    <property type="evidence" value="ECO:0007669"/>
    <property type="project" value="InterPro"/>
</dbReference>
<evidence type="ECO:0000256" key="3">
    <source>
        <dbReference type="ARBA" id="ARBA00022670"/>
    </source>
</evidence>
<organism evidence="11 12">
    <name type="scientific">Gracilimonas sediminicola</name>
    <dbReference type="NCBI Taxonomy" id="2952158"/>
    <lineage>
        <taxon>Bacteria</taxon>
        <taxon>Pseudomonadati</taxon>
        <taxon>Balneolota</taxon>
        <taxon>Balneolia</taxon>
        <taxon>Balneolales</taxon>
        <taxon>Balneolaceae</taxon>
        <taxon>Gracilimonas</taxon>
    </lineage>
</organism>
<feature type="domain" description="Peptidase M14" evidence="10">
    <location>
        <begin position="28"/>
        <end position="375"/>
    </location>
</feature>
<protein>
    <submittedName>
        <fullName evidence="11">M14 family metallopeptidase</fullName>
    </submittedName>
</protein>
<dbReference type="EMBL" id="JANDBC010000001">
    <property type="protein sequence ID" value="MCP9291821.1"/>
    <property type="molecule type" value="Genomic_DNA"/>
</dbReference>
<evidence type="ECO:0000256" key="7">
    <source>
        <dbReference type="PROSITE-ProRule" id="PRU01379"/>
    </source>
</evidence>
<evidence type="ECO:0000256" key="2">
    <source>
        <dbReference type="ARBA" id="ARBA00005988"/>
    </source>
</evidence>
<keyword evidence="12" id="KW-1185">Reference proteome</keyword>
<evidence type="ECO:0000313" key="11">
    <source>
        <dbReference type="EMBL" id="MCP9291821.1"/>
    </source>
</evidence>
<evidence type="ECO:0000313" key="12">
    <source>
        <dbReference type="Proteomes" id="UP001139125"/>
    </source>
</evidence>
<keyword evidence="8" id="KW-0175">Coiled coil</keyword>
<comment type="caution">
    <text evidence="7">Lacks conserved residue(s) required for the propagation of feature annotation.</text>
</comment>
<sequence length="548" mass="61305">MNNRILRSMLFILGWGLCLSGFTVAQNSYSNFNTLTDRLNELEDNYENLAQLTSLAKTKDGRDIWLLTIGSGDVQNHPAVAVVGGAKGSHLLGSELALTFAEKLLANASSEEVSRLLQTTTFYVLPRINPDATEQYFASLKYERDVNTSSTNEDRDDAFDEDPFNDLNNDNLITMMRVQDETGKWMIHPEDERLLKKADITKGEKGSYKLFTEGIDDDGDGAFNEDNPGGVNINMNFTYDYPYFEPGAGENMASQIETRAVLDFLFEEAPNVFSVVSFGPANNLSTPVKFNRGAVSQRVIKGWYEDDVAINKLVSDKYNDITGLKNAPEMNGQPGDFFQWAYFHYGRFSFSTPGWWTPEVTDEEEEPLKFDSEDAQFLAWAEQNNLNAFAEWQQVNHPDFPNKTVEVGGIKPYVRLNPPYQMVDSLAQKHTDFILELASMKPSVKLVNFEAQQAGRNLTRITVDIHNDGILPTASRLGERTDWVKEVVVEISLSNGLELVSGERLDTIESIQGDGSIQKTWLVRGKGTFSLSAGAPNTGISTKEHTIR</sequence>
<dbReference type="PROSITE" id="PS52035">
    <property type="entry name" value="PEPTIDASE_M14"/>
    <property type="match status" value="1"/>
</dbReference>
<dbReference type="PANTHER" id="PTHR11705">
    <property type="entry name" value="PROTEASE FAMILY M14 CARBOXYPEPTIDASE A,B"/>
    <property type="match status" value="1"/>
</dbReference>
<evidence type="ECO:0000256" key="1">
    <source>
        <dbReference type="ARBA" id="ARBA00001947"/>
    </source>
</evidence>
<dbReference type="Proteomes" id="UP001139125">
    <property type="component" value="Unassembled WGS sequence"/>
</dbReference>
<name>A0A9X2RE83_9BACT</name>
<proteinExistence type="inferred from homology"/>
<feature type="compositionally biased region" description="Acidic residues" evidence="9">
    <location>
        <begin position="154"/>
        <end position="164"/>
    </location>
</feature>
<keyword evidence="5" id="KW-0862">Zinc</keyword>
<keyword evidence="3" id="KW-0645">Protease</keyword>
<keyword evidence="6" id="KW-0482">Metalloprotease</keyword>
<comment type="similarity">
    <text evidence="2 7">Belongs to the peptidase M14 family.</text>
</comment>
<comment type="caution">
    <text evidence="11">The sequence shown here is derived from an EMBL/GenBank/DDBJ whole genome shotgun (WGS) entry which is preliminary data.</text>
</comment>
<dbReference type="CDD" id="cd06905">
    <property type="entry name" value="M14-like"/>
    <property type="match status" value="1"/>
</dbReference>
<evidence type="ECO:0000256" key="5">
    <source>
        <dbReference type="ARBA" id="ARBA00022833"/>
    </source>
</evidence>
<evidence type="ECO:0000256" key="8">
    <source>
        <dbReference type="SAM" id="Coils"/>
    </source>
</evidence>